<evidence type="ECO:0000256" key="5">
    <source>
        <dbReference type="ARBA" id="ARBA00022753"/>
    </source>
</evidence>
<keyword evidence="8" id="KW-0770">Synapse</keyword>
<keyword evidence="4 11" id="KW-0812">Transmembrane</keyword>
<keyword evidence="6" id="KW-0862">Zinc</keyword>
<evidence type="ECO:0000256" key="1">
    <source>
        <dbReference type="ARBA" id="ARBA00004146"/>
    </source>
</evidence>
<evidence type="ECO:0000256" key="3">
    <source>
        <dbReference type="ARBA" id="ARBA00008731"/>
    </source>
</evidence>
<evidence type="ECO:0000256" key="10">
    <source>
        <dbReference type="ARBA" id="ARBA00023329"/>
    </source>
</evidence>
<keyword evidence="7 11" id="KW-1133">Transmembrane helix</keyword>
<evidence type="ECO:0000256" key="4">
    <source>
        <dbReference type="ARBA" id="ARBA00022692"/>
    </source>
</evidence>
<keyword evidence="12" id="KW-1185">Reference proteome</keyword>
<keyword evidence="10" id="KW-0968">Cytoplasmic vesicle</keyword>
<evidence type="ECO:0000256" key="6">
    <source>
        <dbReference type="ARBA" id="ARBA00022833"/>
    </source>
</evidence>
<dbReference type="PANTHER" id="PTHR31937:SF2">
    <property type="entry name" value="TRANSMEMBRANE PROTEIN 163"/>
    <property type="match status" value="1"/>
</dbReference>
<dbReference type="RefSeq" id="XP_006823237.1">
    <property type="nucleotide sequence ID" value="XM_006823174.1"/>
</dbReference>
<protein>
    <submittedName>
        <fullName evidence="13">Transmembrane protein 163-like</fullName>
    </submittedName>
</protein>
<feature type="transmembrane region" description="Helical" evidence="11">
    <location>
        <begin position="109"/>
        <end position="134"/>
    </location>
</feature>
<dbReference type="SUPFAM" id="SSF161111">
    <property type="entry name" value="Cation efflux protein transmembrane domain-like"/>
    <property type="match status" value="1"/>
</dbReference>
<evidence type="ECO:0000256" key="2">
    <source>
        <dbReference type="ARBA" id="ARBA00004644"/>
    </source>
</evidence>
<comment type="subcellular location">
    <subcellularLocation>
        <location evidence="2">Cytoplasmic vesicle</location>
        <location evidence="2">Secretory vesicle</location>
        <location evidence="2">Synaptic vesicle membrane</location>
        <topology evidence="2">Multi-pass membrane protein</topology>
    </subcellularLocation>
    <subcellularLocation>
        <location evidence="1">Early endosome membrane</location>
    </subcellularLocation>
</comment>
<keyword evidence="9 11" id="KW-0472">Membrane</keyword>
<evidence type="ECO:0000313" key="12">
    <source>
        <dbReference type="Proteomes" id="UP000694865"/>
    </source>
</evidence>
<feature type="transmembrane region" description="Helical" evidence="11">
    <location>
        <begin position="277"/>
        <end position="295"/>
    </location>
</feature>
<dbReference type="Proteomes" id="UP000694865">
    <property type="component" value="Unplaced"/>
</dbReference>
<reference evidence="13" key="1">
    <citation type="submission" date="2025-08" db="UniProtKB">
        <authorList>
            <consortium name="RefSeq"/>
        </authorList>
    </citation>
    <scope>IDENTIFICATION</scope>
    <source>
        <tissue evidence="13">Testes</tissue>
    </source>
</reference>
<evidence type="ECO:0000256" key="8">
    <source>
        <dbReference type="ARBA" id="ARBA00023018"/>
    </source>
</evidence>
<dbReference type="InterPro" id="IPR026765">
    <property type="entry name" value="Tmem163"/>
</dbReference>
<comment type="similarity">
    <text evidence="3">Belongs to the TMEM163 family.</text>
</comment>
<proteinExistence type="inferred from homology"/>
<dbReference type="Gene3D" id="1.20.1510.10">
    <property type="entry name" value="Cation efflux protein transmembrane domain"/>
    <property type="match status" value="1"/>
</dbReference>
<feature type="transmembrane region" description="Helical" evidence="11">
    <location>
        <begin position="179"/>
        <end position="201"/>
    </location>
</feature>
<feature type="transmembrane region" description="Helical" evidence="11">
    <location>
        <begin position="250"/>
        <end position="271"/>
    </location>
</feature>
<dbReference type="GeneID" id="102803035"/>
<sequence length="312" mass="34323">MASFEEDVKSSVPLIVPVLIACKRTSFLYRKEKQICWMSVLSLIFSDMPRDVTNNGITSAIPPDNERLKLTDFTPDTSYDTHGNPEGKELIQVNDIFLTEEEHEYWRKAIIYVSIATISILSLFAIAFLLISFYTDSAAALSLSFDMILDVLSSGVILWRFSGKSVTLGSSDKENKTIIVLGCMFIAFSAIIICKGVVTLICQDKVTSLILLTTLSTAGAIVTTILTIIKLTIARRLHSKSMYCDAFSSAMGAITGYSMLASTIAYALVGIWFLDAFIAILVGITMALWGIMLLVRHISCKKTPKPEKNGLV</sequence>
<accession>A0ABM0MT96</accession>
<feature type="transmembrane region" description="Helical" evidence="11">
    <location>
        <begin position="207"/>
        <end position="229"/>
    </location>
</feature>
<evidence type="ECO:0000313" key="13">
    <source>
        <dbReference type="RefSeq" id="XP_006823237.1"/>
    </source>
</evidence>
<feature type="transmembrane region" description="Helical" evidence="11">
    <location>
        <begin position="140"/>
        <end position="159"/>
    </location>
</feature>
<dbReference type="PANTHER" id="PTHR31937">
    <property type="entry name" value="TRANSMEMBRANE PROTEIN 163"/>
    <property type="match status" value="1"/>
</dbReference>
<gene>
    <name evidence="13" type="primary">LOC102803035</name>
</gene>
<dbReference type="InterPro" id="IPR027469">
    <property type="entry name" value="Cation_efflux_TMD_sf"/>
</dbReference>
<keyword evidence="5" id="KW-0967">Endosome</keyword>
<evidence type="ECO:0000256" key="11">
    <source>
        <dbReference type="SAM" id="Phobius"/>
    </source>
</evidence>
<evidence type="ECO:0000256" key="7">
    <source>
        <dbReference type="ARBA" id="ARBA00022989"/>
    </source>
</evidence>
<evidence type="ECO:0000256" key="9">
    <source>
        <dbReference type="ARBA" id="ARBA00023136"/>
    </source>
</evidence>
<organism evidence="12 13">
    <name type="scientific">Saccoglossus kowalevskii</name>
    <name type="common">Acorn worm</name>
    <dbReference type="NCBI Taxonomy" id="10224"/>
    <lineage>
        <taxon>Eukaryota</taxon>
        <taxon>Metazoa</taxon>
        <taxon>Hemichordata</taxon>
        <taxon>Enteropneusta</taxon>
        <taxon>Harrimaniidae</taxon>
        <taxon>Saccoglossus</taxon>
    </lineage>
</organism>
<name>A0ABM0MT96_SACKO</name>